<dbReference type="PANTHER" id="PTHR37247:SF1">
    <property type="entry name" value="TRANSMEMBRANE PROTEIN"/>
    <property type="match status" value="1"/>
</dbReference>
<dbReference type="Gene3D" id="1.20.5.1030">
    <property type="entry name" value="Preprotein translocase secy subunit"/>
    <property type="match status" value="1"/>
</dbReference>
<proteinExistence type="inferred from homology"/>
<reference evidence="10" key="2">
    <citation type="submission" date="2020-08" db="EMBL/GenBank/DDBJ databases">
        <title>Plant Genome Project.</title>
        <authorList>
            <person name="Zhang R.-G."/>
        </authorList>
    </citation>
    <scope>NUCLEOTIDE SEQUENCE</scope>
    <source>
        <strain evidence="10">Huo1</strain>
        <tissue evidence="10">Leaf</tissue>
    </source>
</reference>
<name>A0A8X8ZIQ1_SALSN</name>
<dbReference type="AlphaFoldDB" id="A0A8X8ZIQ1"/>
<evidence type="ECO:0000256" key="5">
    <source>
        <dbReference type="ARBA" id="ARBA00022927"/>
    </source>
</evidence>
<keyword evidence="7" id="KW-0811">Translocation</keyword>
<dbReference type="OrthoDB" id="1913236at2759"/>
<dbReference type="Pfam" id="PF00584">
    <property type="entry name" value="SecE"/>
    <property type="match status" value="1"/>
</dbReference>
<evidence type="ECO:0000256" key="1">
    <source>
        <dbReference type="ARBA" id="ARBA00004370"/>
    </source>
</evidence>
<keyword evidence="3" id="KW-0813">Transport</keyword>
<evidence type="ECO:0000256" key="7">
    <source>
        <dbReference type="ARBA" id="ARBA00023010"/>
    </source>
</evidence>
<sequence>MTTISGSILNFSGIKRLENGAVYPKMLLHSHKYNTTRISKFHHGTASAGGRFQNLQKLWFHGRAAPAPTVCAGRNYELDHNDDYHKEPFLLDMVKTVTWATQSLFQFLAEQPSQLRYIEWPSFQSTVKTAMLTLVLVALLIVALSTVDSALSYLLALFLRRKAW</sequence>
<evidence type="ECO:0000256" key="9">
    <source>
        <dbReference type="SAM" id="Phobius"/>
    </source>
</evidence>
<evidence type="ECO:0000256" key="4">
    <source>
        <dbReference type="ARBA" id="ARBA00022692"/>
    </source>
</evidence>
<keyword evidence="6 9" id="KW-1133">Transmembrane helix</keyword>
<keyword evidence="5" id="KW-0653">Protein transport</keyword>
<evidence type="ECO:0000313" key="10">
    <source>
        <dbReference type="EMBL" id="KAG6406211.1"/>
    </source>
</evidence>
<accession>A0A8X8ZIQ1</accession>
<dbReference type="GO" id="GO:0006605">
    <property type="term" value="P:protein targeting"/>
    <property type="evidence" value="ECO:0007669"/>
    <property type="project" value="InterPro"/>
</dbReference>
<keyword evidence="8 9" id="KW-0472">Membrane</keyword>
<feature type="transmembrane region" description="Helical" evidence="9">
    <location>
        <begin position="131"/>
        <end position="159"/>
    </location>
</feature>
<evidence type="ECO:0000256" key="3">
    <source>
        <dbReference type="ARBA" id="ARBA00022448"/>
    </source>
</evidence>
<dbReference type="InterPro" id="IPR038379">
    <property type="entry name" value="SecE_sf"/>
</dbReference>
<reference evidence="10" key="1">
    <citation type="submission" date="2018-01" db="EMBL/GenBank/DDBJ databases">
        <authorList>
            <person name="Mao J.F."/>
        </authorList>
    </citation>
    <scope>NUCLEOTIDE SEQUENCE</scope>
    <source>
        <strain evidence="10">Huo1</strain>
        <tissue evidence="10">Leaf</tissue>
    </source>
</reference>
<dbReference type="PANTHER" id="PTHR37247">
    <property type="entry name" value="TRANSMEMBRANE PROTEIN"/>
    <property type="match status" value="1"/>
</dbReference>
<keyword evidence="4 9" id="KW-0812">Transmembrane</keyword>
<comment type="similarity">
    <text evidence="2">Belongs to the SecE/SEC61-gamma family.</text>
</comment>
<comment type="subcellular location">
    <subcellularLocation>
        <location evidence="1">Membrane</location>
    </subcellularLocation>
</comment>
<evidence type="ECO:0000256" key="6">
    <source>
        <dbReference type="ARBA" id="ARBA00022989"/>
    </source>
</evidence>
<evidence type="ECO:0000256" key="2">
    <source>
        <dbReference type="ARBA" id="ARBA00008274"/>
    </source>
</evidence>
<gene>
    <name evidence="10" type="ORF">SASPL_133810</name>
</gene>
<dbReference type="Proteomes" id="UP000298416">
    <property type="component" value="Unassembled WGS sequence"/>
</dbReference>
<dbReference type="EMBL" id="PNBA02000012">
    <property type="protein sequence ID" value="KAG6406211.1"/>
    <property type="molecule type" value="Genomic_DNA"/>
</dbReference>
<comment type="caution">
    <text evidence="10">The sequence shown here is derived from an EMBL/GenBank/DDBJ whole genome shotgun (WGS) entry which is preliminary data.</text>
</comment>
<keyword evidence="11" id="KW-1185">Reference proteome</keyword>
<dbReference type="GO" id="GO:0006886">
    <property type="term" value="P:intracellular protein transport"/>
    <property type="evidence" value="ECO:0007669"/>
    <property type="project" value="InterPro"/>
</dbReference>
<dbReference type="InterPro" id="IPR001901">
    <property type="entry name" value="Translocase_SecE/Sec61-g"/>
</dbReference>
<organism evidence="10">
    <name type="scientific">Salvia splendens</name>
    <name type="common">Scarlet sage</name>
    <dbReference type="NCBI Taxonomy" id="180675"/>
    <lineage>
        <taxon>Eukaryota</taxon>
        <taxon>Viridiplantae</taxon>
        <taxon>Streptophyta</taxon>
        <taxon>Embryophyta</taxon>
        <taxon>Tracheophyta</taxon>
        <taxon>Spermatophyta</taxon>
        <taxon>Magnoliopsida</taxon>
        <taxon>eudicotyledons</taxon>
        <taxon>Gunneridae</taxon>
        <taxon>Pentapetalae</taxon>
        <taxon>asterids</taxon>
        <taxon>lamiids</taxon>
        <taxon>Lamiales</taxon>
        <taxon>Lamiaceae</taxon>
        <taxon>Nepetoideae</taxon>
        <taxon>Mentheae</taxon>
        <taxon>Salviinae</taxon>
        <taxon>Salvia</taxon>
        <taxon>Salvia subgen. Calosphace</taxon>
        <taxon>core Calosphace</taxon>
    </lineage>
</organism>
<evidence type="ECO:0000313" key="11">
    <source>
        <dbReference type="Proteomes" id="UP000298416"/>
    </source>
</evidence>
<dbReference type="GO" id="GO:0016020">
    <property type="term" value="C:membrane"/>
    <property type="evidence" value="ECO:0007669"/>
    <property type="project" value="UniProtKB-SubCell"/>
</dbReference>
<protein>
    <submittedName>
        <fullName evidence="10">Uncharacterized protein</fullName>
    </submittedName>
</protein>
<evidence type="ECO:0000256" key="8">
    <source>
        <dbReference type="ARBA" id="ARBA00023136"/>
    </source>
</evidence>